<accession>A0A267FXM3</accession>
<dbReference type="PROSITE" id="PS50189">
    <property type="entry name" value="NTR"/>
    <property type="match status" value="1"/>
</dbReference>
<feature type="disulfide bond" evidence="8">
    <location>
        <begin position="419"/>
        <end position="436"/>
    </location>
</feature>
<dbReference type="Pfam" id="PF00055">
    <property type="entry name" value="Laminin_N"/>
    <property type="match status" value="1"/>
</dbReference>
<keyword evidence="15" id="KW-1185">Reference proteome</keyword>
<dbReference type="GO" id="GO:0008045">
    <property type="term" value="P:motor neuron axon guidance"/>
    <property type="evidence" value="ECO:0007669"/>
    <property type="project" value="TreeGrafter"/>
</dbReference>
<evidence type="ECO:0000256" key="5">
    <source>
        <dbReference type="ARBA" id="ARBA00023157"/>
    </source>
</evidence>
<evidence type="ECO:0008006" key="16">
    <source>
        <dbReference type="Google" id="ProtNLM"/>
    </source>
</evidence>
<dbReference type="SUPFAM" id="SSF57196">
    <property type="entry name" value="EGF/Laminin"/>
    <property type="match status" value="3"/>
</dbReference>
<reference evidence="14 15" key="1">
    <citation type="submission" date="2017-06" db="EMBL/GenBank/DDBJ databases">
        <title>A platform for efficient transgenesis in Macrostomum lignano, a flatworm model organism for stem cell research.</title>
        <authorList>
            <person name="Berezikov E."/>
        </authorList>
    </citation>
    <scope>NUCLEOTIDE SEQUENCE [LARGE SCALE GENOMIC DNA]</scope>
    <source>
        <strain evidence="14">DV1</strain>
        <tissue evidence="14">Whole organism</tissue>
    </source>
</reference>
<feature type="chain" id="PRO_5012831368" description="Netrin-1" evidence="10">
    <location>
        <begin position="25"/>
        <end position="737"/>
    </location>
</feature>
<keyword evidence="3 10" id="KW-0732">Signal</keyword>
<evidence type="ECO:0000256" key="8">
    <source>
        <dbReference type="PROSITE-ProRule" id="PRU00460"/>
    </source>
</evidence>
<feature type="region of interest" description="Disordered" evidence="9">
    <location>
        <begin position="668"/>
        <end position="737"/>
    </location>
</feature>
<dbReference type="GO" id="GO:0005576">
    <property type="term" value="C:extracellular region"/>
    <property type="evidence" value="ECO:0007669"/>
    <property type="project" value="UniProtKB-SubCell"/>
</dbReference>
<dbReference type="InterPro" id="IPR050440">
    <property type="entry name" value="Laminin/Netrin_ECM"/>
</dbReference>
<dbReference type="PANTHER" id="PTHR10574:SF365">
    <property type="entry name" value="NETRIN-A-RELATED"/>
    <property type="match status" value="1"/>
</dbReference>
<evidence type="ECO:0000256" key="4">
    <source>
        <dbReference type="ARBA" id="ARBA00022737"/>
    </source>
</evidence>
<evidence type="ECO:0000313" key="15">
    <source>
        <dbReference type="Proteomes" id="UP000215902"/>
    </source>
</evidence>
<feature type="disulfide bond" evidence="8">
    <location>
        <begin position="450"/>
        <end position="464"/>
    </location>
</feature>
<proteinExistence type="predicted"/>
<feature type="compositionally biased region" description="Pro residues" evidence="9">
    <location>
        <begin position="473"/>
        <end position="496"/>
    </location>
</feature>
<dbReference type="OrthoDB" id="5984158at2759"/>
<keyword evidence="5 8" id="KW-1015">Disulfide bond</keyword>
<evidence type="ECO:0000259" key="12">
    <source>
        <dbReference type="PROSITE" id="PS50189"/>
    </source>
</evidence>
<dbReference type="Gene3D" id="2.60.120.260">
    <property type="entry name" value="Galactose-binding domain-like"/>
    <property type="match status" value="1"/>
</dbReference>
<feature type="compositionally biased region" description="Basic residues" evidence="9">
    <location>
        <begin position="668"/>
        <end position="680"/>
    </location>
</feature>
<feature type="domain" description="Laminin N-terminal" evidence="13">
    <location>
        <begin position="57"/>
        <end position="291"/>
    </location>
</feature>
<gene>
    <name evidence="14" type="ORF">BOX15_Mlig014115g2</name>
</gene>
<dbReference type="AlphaFoldDB" id="A0A267FXM3"/>
<feature type="compositionally biased region" description="Low complexity" evidence="9">
    <location>
        <begin position="497"/>
        <end position="507"/>
    </location>
</feature>
<feature type="signal peptide" evidence="10">
    <location>
        <begin position="1"/>
        <end position="24"/>
    </location>
</feature>
<feature type="disulfide bond" evidence="8">
    <location>
        <begin position="417"/>
        <end position="429"/>
    </location>
</feature>
<dbReference type="SMART" id="SM00136">
    <property type="entry name" value="LamNT"/>
    <property type="match status" value="1"/>
</dbReference>
<name>A0A267FXM3_9PLAT</name>
<protein>
    <recommendedName>
        <fullName evidence="16">Netrin-1</fullName>
    </recommendedName>
</protein>
<evidence type="ECO:0000313" key="14">
    <source>
        <dbReference type="EMBL" id="PAA77944.1"/>
    </source>
</evidence>
<evidence type="ECO:0000256" key="6">
    <source>
        <dbReference type="ARBA" id="ARBA00023180"/>
    </source>
</evidence>
<dbReference type="EMBL" id="NIVC01000714">
    <property type="protein sequence ID" value="PAA77944.1"/>
    <property type="molecule type" value="Genomic_DNA"/>
</dbReference>
<dbReference type="InterPro" id="IPR008993">
    <property type="entry name" value="TIMP-like_OB-fold"/>
</dbReference>
<feature type="domain" description="Laminin EGF-like" evidence="11">
    <location>
        <begin position="417"/>
        <end position="466"/>
    </location>
</feature>
<dbReference type="Pfam" id="PF00053">
    <property type="entry name" value="EGF_laminin"/>
    <property type="match status" value="3"/>
</dbReference>
<evidence type="ECO:0000256" key="2">
    <source>
        <dbReference type="ARBA" id="ARBA00022525"/>
    </source>
</evidence>
<keyword evidence="2" id="KW-0964">Secreted</keyword>
<dbReference type="InterPro" id="IPR000742">
    <property type="entry name" value="EGF"/>
</dbReference>
<dbReference type="GO" id="GO:0009887">
    <property type="term" value="P:animal organ morphogenesis"/>
    <property type="evidence" value="ECO:0007669"/>
    <property type="project" value="TreeGrafter"/>
</dbReference>
<dbReference type="STRING" id="282301.A0A267FXM3"/>
<dbReference type="InterPro" id="IPR018933">
    <property type="entry name" value="Netrin_module_non-TIMP"/>
</dbReference>
<evidence type="ECO:0000256" key="1">
    <source>
        <dbReference type="ARBA" id="ARBA00004613"/>
    </source>
</evidence>
<dbReference type="Gene3D" id="2.10.25.10">
    <property type="entry name" value="Laminin"/>
    <property type="match status" value="2"/>
</dbReference>
<feature type="region of interest" description="Disordered" evidence="9">
    <location>
        <begin position="467"/>
        <end position="533"/>
    </location>
</feature>
<sequence length="737" mass="82321">MRTSAAASILLLLRLLMLAPNSQGSGGGGSGTDGDGYSYYADNIAYLNNLCYHRNGRAKFCQPQFENLAVNKRVEASSTCGATPVRICRREGLRHSCEVCDSSRPKLSHPASHLTDYHLHGSCWVSEPLRPNLTSVNLTISFHKKHTVYYMSITGCGVQLPDAIEVFKSADYGATWQLWHLFSNNCTRDYGKRGYSYQFREIIQAKEVICSDINLITNINDLGDNQLQQPVLSFSTNFNRYSTNGNYEKDPVIIDWMLATDMRLVLRRHPFKNGSVLAQPFAFSNLDIGGRCFCNGHASRCVSKPGGDGGQVCECAHGTEGDDCERCKQFWVDLPWRRGTLSDPSECKRCDCHSHTDRCYFDAAVFQSSAASGGSGSGGVCLGCRHNTAGRQCSDCRPGFHRNRNVPPDSARACTLCNCHPLGSRSNICDGSSGHCTCKDGVSGDKCDRCMAGYEQTNDPAVPCRRIGEAWRPQPPPPPPQPQPQPQPQRPQPPARQPSRPSSSSGSRGDRRGKPGRTKSKDRKCPKRCKSNDSSLTQVDYCLRPWAIRAQVLSIRRQRRWMQVSARIFPYRCPTRSCLTSPSATFWIKRRHWRCRCPRLRRGATYLVMTRDKHHRKHPDDLVLDKRSIVLRWQDSQLNQLRQFERFVGYDYTADGCVDCDCIRRRHRQQRRRRRQRRRGSSGGRKASSRMRKRDSRSAAAAAAAAAAGAADGAAASAAVSTAKPPRQTYLYGGTTD</sequence>
<dbReference type="PROSITE" id="PS00022">
    <property type="entry name" value="EGF_1"/>
    <property type="match status" value="1"/>
</dbReference>
<dbReference type="GO" id="GO:0005604">
    <property type="term" value="C:basement membrane"/>
    <property type="evidence" value="ECO:0007669"/>
    <property type="project" value="TreeGrafter"/>
</dbReference>
<keyword evidence="6" id="KW-0325">Glycoprotein</keyword>
<evidence type="ECO:0000256" key="7">
    <source>
        <dbReference type="ARBA" id="ARBA00023292"/>
    </source>
</evidence>
<evidence type="ECO:0000256" key="10">
    <source>
        <dbReference type="SAM" id="SignalP"/>
    </source>
</evidence>
<dbReference type="PROSITE" id="PS51117">
    <property type="entry name" value="LAMININ_NTER"/>
    <property type="match status" value="1"/>
</dbReference>
<comment type="subcellular location">
    <subcellularLocation>
        <location evidence="1">Secreted</location>
    </subcellularLocation>
</comment>
<evidence type="ECO:0000259" key="13">
    <source>
        <dbReference type="PROSITE" id="PS51117"/>
    </source>
</evidence>
<dbReference type="InterPro" id="IPR008211">
    <property type="entry name" value="Laminin_N"/>
</dbReference>
<dbReference type="PROSITE" id="PS50027">
    <property type="entry name" value="EGF_LAM_2"/>
    <property type="match status" value="1"/>
</dbReference>
<dbReference type="Gene3D" id="2.40.50.120">
    <property type="match status" value="1"/>
</dbReference>
<dbReference type="SMART" id="SM00180">
    <property type="entry name" value="EGF_Lam"/>
    <property type="match status" value="3"/>
</dbReference>
<dbReference type="SMART" id="SM00643">
    <property type="entry name" value="C345C"/>
    <property type="match status" value="1"/>
</dbReference>
<keyword evidence="7 8" id="KW-0424">Laminin EGF-like domain</keyword>
<dbReference type="Proteomes" id="UP000215902">
    <property type="component" value="Unassembled WGS sequence"/>
</dbReference>
<comment type="caution">
    <text evidence="14">The sequence shown here is derived from an EMBL/GenBank/DDBJ whole genome shotgun (WGS) entry which is preliminary data.</text>
</comment>
<dbReference type="PANTHER" id="PTHR10574">
    <property type="entry name" value="NETRIN/LAMININ-RELATED"/>
    <property type="match status" value="1"/>
</dbReference>
<dbReference type="GO" id="GO:0016358">
    <property type="term" value="P:dendrite development"/>
    <property type="evidence" value="ECO:0007669"/>
    <property type="project" value="TreeGrafter"/>
</dbReference>
<dbReference type="Pfam" id="PF01759">
    <property type="entry name" value="NTR"/>
    <property type="match status" value="1"/>
</dbReference>
<dbReference type="CDD" id="cd00055">
    <property type="entry name" value="EGF_Lam"/>
    <property type="match status" value="2"/>
</dbReference>
<feature type="compositionally biased region" description="Basic residues" evidence="9">
    <location>
        <begin position="514"/>
        <end position="529"/>
    </location>
</feature>
<dbReference type="PROSITE" id="PS01248">
    <property type="entry name" value="EGF_LAM_1"/>
    <property type="match status" value="1"/>
</dbReference>
<evidence type="ECO:0000259" key="11">
    <source>
        <dbReference type="PROSITE" id="PS50027"/>
    </source>
</evidence>
<dbReference type="InterPro" id="IPR001134">
    <property type="entry name" value="Netrin_domain"/>
</dbReference>
<feature type="disulfide bond" evidence="8">
    <location>
        <begin position="438"/>
        <end position="447"/>
    </location>
</feature>
<evidence type="ECO:0000256" key="9">
    <source>
        <dbReference type="SAM" id="MobiDB-lite"/>
    </source>
</evidence>
<feature type="domain" description="NTR" evidence="12">
    <location>
        <begin position="525"/>
        <end position="657"/>
    </location>
</feature>
<feature type="compositionally biased region" description="Low complexity" evidence="9">
    <location>
        <begin position="698"/>
        <end position="719"/>
    </location>
</feature>
<dbReference type="FunFam" id="2.10.25.10:FF:000048">
    <property type="entry name" value="Netrin 3"/>
    <property type="match status" value="1"/>
</dbReference>
<keyword evidence="4" id="KW-0677">Repeat</keyword>
<organism evidence="14 15">
    <name type="scientific">Macrostomum lignano</name>
    <dbReference type="NCBI Taxonomy" id="282301"/>
    <lineage>
        <taxon>Eukaryota</taxon>
        <taxon>Metazoa</taxon>
        <taxon>Spiralia</taxon>
        <taxon>Lophotrochozoa</taxon>
        <taxon>Platyhelminthes</taxon>
        <taxon>Rhabditophora</taxon>
        <taxon>Macrostomorpha</taxon>
        <taxon>Macrostomida</taxon>
        <taxon>Macrostomidae</taxon>
        <taxon>Macrostomum</taxon>
    </lineage>
</organism>
<dbReference type="SUPFAM" id="SSF50242">
    <property type="entry name" value="TIMP-like"/>
    <property type="match status" value="1"/>
</dbReference>
<evidence type="ECO:0000256" key="3">
    <source>
        <dbReference type="ARBA" id="ARBA00022729"/>
    </source>
</evidence>
<dbReference type="GO" id="GO:0009888">
    <property type="term" value="P:tissue development"/>
    <property type="evidence" value="ECO:0007669"/>
    <property type="project" value="TreeGrafter"/>
</dbReference>
<dbReference type="InterPro" id="IPR002049">
    <property type="entry name" value="LE_dom"/>
</dbReference>